<evidence type="ECO:0000256" key="1">
    <source>
        <dbReference type="ARBA" id="ARBA00010838"/>
    </source>
</evidence>
<dbReference type="GO" id="GO:0005975">
    <property type="term" value="P:carbohydrate metabolic process"/>
    <property type="evidence" value="ECO:0007669"/>
    <property type="project" value="InterPro"/>
</dbReference>
<evidence type="ECO:0000256" key="7">
    <source>
        <dbReference type="SAM" id="SignalP"/>
    </source>
</evidence>
<dbReference type="EMBL" id="CM016558">
    <property type="protein sequence ID" value="TKW05404.1"/>
    <property type="molecule type" value="Genomic_DNA"/>
</dbReference>
<dbReference type="AlphaFoldDB" id="A0A4U6TV44"/>
<evidence type="ECO:0000256" key="4">
    <source>
        <dbReference type="ARBA" id="ARBA00023157"/>
    </source>
</evidence>
<keyword evidence="2 7" id="KW-0732">Signal</keyword>
<dbReference type="PANTHER" id="PTHR10353">
    <property type="entry name" value="GLYCOSYL HYDROLASE"/>
    <property type="match status" value="1"/>
</dbReference>
<keyword evidence="3" id="KW-0378">Hydrolase</keyword>
<sequence>MAAARGIAAVAAALMVVVAALAPAARGVDRSEFPPEFLFGAATSAYQIEGAYLEDGKSLCNWDVFTHTHVGIKDGRNGDVADDHYHRYMGDVEILQSLGVNAYRFSISWARILPRGRLGGVNPDGIAFYNRLIDALLQKGIQPFVTLHHFDMPHELEVRHVGWLGAGIREEFEHYADVCFRAFGDRVRFWTTFNEPNLFTKFQYMLGKYPPSHCSAPFGTCNSGDSQREPYAAAHNIIMSHAAAVRNYKENYQAKQGGSIGIVIAMKWYEPLTNTTEDILAARRAQSFELEWFLDPIFFGDYPSHMREILRSNLPTFTSEEKKLLQYKSDFIGLNHYTAIYAKDCIHSPCDLSTYEGNALVFATGERDGVMIGGDTALGGFYVVPQAVEPAIMYVNQRYKDTPVYVSENGYSQWSDVGREELINDVERLNYLQGYVTHLSRAIRNGADVRGYFVWTLMDNFEWTFGYTVRFGLYHVDFDTPERTRTPRMSARWYRSFLTGSSAGALTDEAQQGRRADS</sequence>
<dbReference type="Pfam" id="PF00232">
    <property type="entry name" value="Glyco_hydro_1"/>
    <property type="match status" value="1"/>
</dbReference>
<organism evidence="8 9">
    <name type="scientific">Setaria viridis</name>
    <name type="common">Green bristlegrass</name>
    <name type="synonym">Setaria italica subsp. viridis</name>
    <dbReference type="NCBI Taxonomy" id="4556"/>
    <lineage>
        <taxon>Eukaryota</taxon>
        <taxon>Viridiplantae</taxon>
        <taxon>Streptophyta</taxon>
        <taxon>Embryophyta</taxon>
        <taxon>Tracheophyta</taxon>
        <taxon>Spermatophyta</taxon>
        <taxon>Magnoliopsida</taxon>
        <taxon>Liliopsida</taxon>
        <taxon>Poales</taxon>
        <taxon>Poaceae</taxon>
        <taxon>PACMAD clade</taxon>
        <taxon>Panicoideae</taxon>
        <taxon>Panicodae</taxon>
        <taxon>Paniceae</taxon>
        <taxon>Cenchrinae</taxon>
        <taxon>Setaria</taxon>
    </lineage>
</organism>
<evidence type="ECO:0000256" key="2">
    <source>
        <dbReference type="ARBA" id="ARBA00022729"/>
    </source>
</evidence>
<keyword evidence="4" id="KW-1015">Disulfide bond</keyword>
<feature type="chain" id="PRO_5021006636" evidence="7">
    <location>
        <begin position="28"/>
        <end position="518"/>
    </location>
</feature>
<evidence type="ECO:0000313" key="8">
    <source>
        <dbReference type="EMBL" id="TKW05404.1"/>
    </source>
</evidence>
<name>A0A4U6TV44_SETVI</name>
<dbReference type="GO" id="GO:0033907">
    <property type="term" value="F:beta-D-fucosidase activity"/>
    <property type="evidence" value="ECO:0007669"/>
    <property type="project" value="UniProtKB-ARBA"/>
</dbReference>
<dbReference type="InterPro" id="IPR033132">
    <property type="entry name" value="GH_1_N_CS"/>
</dbReference>
<dbReference type="Gene3D" id="3.20.20.80">
    <property type="entry name" value="Glycosidases"/>
    <property type="match status" value="1"/>
</dbReference>
<evidence type="ECO:0000313" key="9">
    <source>
        <dbReference type="Proteomes" id="UP000298652"/>
    </source>
</evidence>
<evidence type="ECO:0000256" key="5">
    <source>
        <dbReference type="ARBA" id="ARBA00023180"/>
    </source>
</evidence>
<dbReference type="PRINTS" id="PR00131">
    <property type="entry name" value="GLHYDRLASE1"/>
</dbReference>
<reference evidence="8" key="1">
    <citation type="submission" date="2019-03" db="EMBL/GenBank/DDBJ databases">
        <title>WGS assembly of Setaria viridis.</title>
        <authorList>
            <person name="Huang P."/>
            <person name="Jenkins J."/>
            <person name="Grimwood J."/>
            <person name="Barry K."/>
            <person name="Healey A."/>
            <person name="Mamidi S."/>
            <person name="Sreedasyam A."/>
            <person name="Shu S."/>
            <person name="Feldman M."/>
            <person name="Wu J."/>
            <person name="Yu Y."/>
            <person name="Chen C."/>
            <person name="Johnson J."/>
            <person name="Rokhsar D."/>
            <person name="Baxter I."/>
            <person name="Schmutz J."/>
            <person name="Brutnell T."/>
            <person name="Kellogg E."/>
        </authorList>
    </citation>
    <scope>NUCLEOTIDE SEQUENCE [LARGE SCALE GENOMIC DNA]</scope>
</reference>
<feature type="signal peptide" evidence="7">
    <location>
        <begin position="1"/>
        <end position="27"/>
    </location>
</feature>
<protein>
    <submittedName>
        <fullName evidence="8">Uncharacterized protein</fullName>
    </submittedName>
</protein>
<dbReference type="OMA" id="TKFQYML"/>
<dbReference type="InterPro" id="IPR001360">
    <property type="entry name" value="Glyco_hydro_1"/>
</dbReference>
<evidence type="ECO:0000256" key="3">
    <source>
        <dbReference type="ARBA" id="ARBA00022801"/>
    </source>
</evidence>
<gene>
    <name evidence="8" type="ORF">SEVIR_7G173300v2</name>
</gene>
<dbReference type="GO" id="GO:0004565">
    <property type="term" value="F:beta-galactosidase activity"/>
    <property type="evidence" value="ECO:0007669"/>
    <property type="project" value="UniProtKB-ARBA"/>
</dbReference>
<evidence type="ECO:0000256" key="6">
    <source>
        <dbReference type="RuleBase" id="RU003690"/>
    </source>
</evidence>
<dbReference type="GO" id="GO:0008422">
    <property type="term" value="F:beta-glucosidase activity"/>
    <property type="evidence" value="ECO:0007669"/>
    <property type="project" value="UniProtKB-ARBA"/>
</dbReference>
<proteinExistence type="inferred from homology"/>
<keyword evidence="9" id="KW-1185">Reference proteome</keyword>
<dbReference type="InterPro" id="IPR017853">
    <property type="entry name" value="GH"/>
</dbReference>
<accession>A0A4U6TV44</accession>
<dbReference type="Proteomes" id="UP000298652">
    <property type="component" value="Chromosome 7"/>
</dbReference>
<comment type="similarity">
    <text evidence="1 6">Belongs to the glycosyl hydrolase 1 family.</text>
</comment>
<dbReference type="PANTHER" id="PTHR10353:SF159">
    <property type="entry name" value="BETA-GLUCOSIDASE 16"/>
    <property type="match status" value="1"/>
</dbReference>
<keyword evidence="5" id="KW-0325">Glycoprotein</keyword>
<dbReference type="FunFam" id="3.20.20.80:FF:000020">
    <property type="entry name" value="Beta-glucosidase 12"/>
    <property type="match status" value="1"/>
</dbReference>
<dbReference type="PROSITE" id="PS00653">
    <property type="entry name" value="GLYCOSYL_HYDROL_F1_2"/>
    <property type="match status" value="1"/>
</dbReference>
<dbReference type="SUPFAM" id="SSF51445">
    <property type="entry name" value="(Trans)glycosidases"/>
    <property type="match status" value="1"/>
</dbReference>
<dbReference type="Gramene" id="TKW05404">
    <property type="protein sequence ID" value="TKW05404"/>
    <property type="gene ID" value="SEVIR_7G173300v2"/>
</dbReference>